<feature type="domain" description="AMP-binding enzyme C-terminal" evidence="6">
    <location>
        <begin position="459"/>
        <end position="533"/>
    </location>
</feature>
<evidence type="ECO:0000256" key="4">
    <source>
        <dbReference type="SAM" id="MobiDB-lite"/>
    </source>
</evidence>
<feature type="region of interest" description="Disordered" evidence="4">
    <location>
        <begin position="1"/>
        <end position="22"/>
    </location>
</feature>
<dbReference type="Pfam" id="PF00501">
    <property type="entry name" value="AMP-binding"/>
    <property type="match status" value="1"/>
</dbReference>
<evidence type="ECO:0000313" key="8">
    <source>
        <dbReference type="Proteomes" id="UP000094291"/>
    </source>
</evidence>
<dbReference type="AlphaFoldDB" id="A0A1E2VDB3"/>
<dbReference type="InterPro" id="IPR025110">
    <property type="entry name" value="AMP-bd_C"/>
</dbReference>
<evidence type="ECO:0000256" key="3">
    <source>
        <dbReference type="ARBA" id="ARBA00022598"/>
    </source>
</evidence>
<comment type="caution">
    <text evidence="7">The sequence shown here is derived from an EMBL/GenBank/DDBJ whole genome shotgun (WGS) entry which is preliminary data.</text>
</comment>
<dbReference type="Proteomes" id="UP000094291">
    <property type="component" value="Unassembled WGS sequence"/>
</dbReference>
<dbReference type="STRING" id="197479.BFW38_17185"/>
<dbReference type="InterPro" id="IPR020845">
    <property type="entry name" value="AMP-binding_CS"/>
</dbReference>
<dbReference type="PANTHER" id="PTHR43201">
    <property type="entry name" value="ACYL-COA SYNTHETASE"/>
    <property type="match status" value="1"/>
</dbReference>
<comment type="similarity">
    <text evidence="2">Belongs to the ATP-dependent AMP-binding enzyme family.</text>
</comment>
<dbReference type="InterPro" id="IPR045851">
    <property type="entry name" value="AMP-bd_C_sf"/>
</dbReference>
<comment type="pathway">
    <text evidence="1">Siderophore biosynthesis.</text>
</comment>
<protein>
    <submittedName>
        <fullName evidence="7">2,3-dihydroxybenzoate-AMP ligase</fullName>
    </submittedName>
</protein>
<accession>A0A1E2VDB3</accession>
<dbReference type="PROSITE" id="PS00455">
    <property type="entry name" value="AMP_BINDING"/>
    <property type="match status" value="1"/>
</dbReference>
<evidence type="ECO:0000256" key="2">
    <source>
        <dbReference type="ARBA" id="ARBA00006432"/>
    </source>
</evidence>
<evidence type="ECO:0000256" key="1">
    <source>
        <dbReference type="ARBA" id="ARBA00004924"/>
    </source>
</evidence>
<sequence>MHSRIDLPIDSSLRQSPPNAARRPDYQHDGYWCDQTFGAMLRQSASCFPQACALVDGERQLTYQQLDQRVDRLASGLAHLGLSAGDKVLLQLPNSIEFVEMCFALYRLGVQPILALPAHRDVELASFCAFADVSAYISVDQSEGCDFEALALRLQQRFPSLEHVIISGESTVFRTLQSLYLLPDEKHSVVETSVTPHMVACFQLSGGTTGVPKLIPRRHGEYLYNLKRCADICRFSSETVYLAALPMAHNFTMCCPGFMGTLYAGGCVVIARQPTAEHCFPLIERYQVTHTALVPPLALLWMEAVALGRNPPHALQWLQVGGARLSYEAARRVMPVLGCRLQQVFGMAEGLICMTRPDDDLSRVLHTQGRPISAADEIRVVDEKGQCLPPGQVGQIQTRGPYTIQGYYRNPEANASAFTDDGFYCSGDRIELTPDGDVIVEGRDKDLINRGGEKIAAEEVENLLLSHPAVVDVALVAMPDDFLGERACAFVLAREAVSAAALKRHLSQQGLAAFKLPDRFQFIDEFPSTGVGKVSRQHLRAALQQQLLSSLEPDIPVSS</sequence>
<feature type="domain" description="AMP-dependent synthetase/ligase" evidence="5">
    <location>
        <begin position="42"/>
        <end position="408"/>
    </location>
</feature>
<evidence type="ECO:0000259" key="6">
    <source>
        <dbReference type="Pfam" id="PF13193"/>
    </source>
</evidence>
<evidence type="ECO:0000313" key="7">
    <source>
        <dbReference type="EMBL" id="ODC05010.1"/>
    </source>
</evidence>
<dbReference type="Gene3D" id="3.30.300.30">
    <property type="match status" value="1"/>
</dbReference>
<organism evidence="7 8">
    <name type="scientific">Terasakiispira papahanaumokuakeensis</name>
    <dbReference type="NCBI Taxonomy" id="197479"/>
    <lineage>
        <taxon>Bacteria</taxon>
        <taxon>Pseudomonadati</taxon>
        <taxon>Pseudomonadota</taxon>
        <taxon>Gammaproteobacteria</taxon>
        <taxon>Oceanospirillales</taxon>
        <taxon>Terasakiispira</taxon>
    </lineage>
</organism>
<reference evidence="7 8" key="1">
    <citation type="submission" date="2016-08" db="EMBL/GenBank/DDBJ databases">
        <authorList>
            <person name="Seilhamer J.J."/>
        </authorList>
    </citation>
    <scope>NUCLEOTIDE SEQUENCE [LARGE SCALE GENOMIC DNA]</scope>
    <source>
        <strain evidence="7 8">PH27A</strain>
    </source>
</reference>
<keyword evidence="8" id="KW-1185">Reference proteome</keyword>
<proteinExistence type="inferred from homology"/>
<dbReference type="InterPro" id="IPR000873">
    <property type="entry name" value="AMP-dep_synth/lig_dom"/>
</dbReference>
<evidence type="ECO:0000259" key="5">
    <source>
        <dbReference type="Pfam" id="PF00501"/>
    </source>
</evidence>
<dbReference type="GO" id="GO:0006631">
    <property type="term" value="P:fatty acid metabolic process"/>
    <property type="evidence" value="ECO:0007669"/>
    <property type="project" value="TreeGrafter"/>
</dbReference>
<dbReference type="Gene3D" id="3.40.50.980">
    <property type="match status" value="2"/>
</dbReference>
<dbReference type="Pfam" id="PF13193">
    <property type="entry name" value="AMP-binding_C"/>
    <property type="match status" value="1"/>
</dbReference>
<dbReference type="Gene3D" id="2.30.38.10">
    <property type="entry name" value="Luciferase, Domain 3"/>
    <property type="match status" value="1"/>
</dbReference>
<keyword evidence="3 7" id="KW-0436">Ligase</keyword>
<dbReference type="PANTHER" id="PTHR43201:SF5">
    <property type="entry name" value="MEDIUM-CHAIN ACYL-COA LIGASE ACSF2, MITOCHONDRIAL"/>
    <property type="match status" value="1"/>
</dbReference>
<dbReference type="EMBL" id="MDTQ01000001">
    <property type="protein sequence ID" value="ODC05010.1"/>
    <property type="molecule type" value="Genomic_DNA"/>
</dbReference>
<dbReference type="FunFam" id="2.30.38.10:FF:000003">
    <property type="entry name" value="Vibriobactin-specific 2,3-dihydroxybenzoate-AMP ligase"/>
    <property type="match status" value="1"/>
</dbReference>
<name>A0A1E2VDB3_9GAMM</name>
<dbReference type="FunFam" id="3.30.300.30:FF:000008">
    <property type="entry name" value="2,3-dihydroxybenzoate-AMP ligase"/>
    <property type="match status" value="1"/>
</dbReference>
<dbReference type="SUPFAM" id="SSF56801">
    <property type="entry name" value="Acetyl-CoA synthetase-like"/>
    <property type="match status" value="1"/>
</dbReference>
<dbReference type="OrthoDB" id="9803968at2"/>
<dbReference type="GO" id="GO:0031956">
    <property type="term" value="F:medium-chain fatty acid-CoA ligase activity"/>
    <property type="evidence" value="ECO:0007669"/>
    <property type="project" value="TreeGrafter"/>
</dbReference>
<dbReference type="RefSeq" id="WP_069000032.1">
    <property type="nucleotide sequence ID" value="NZ_MDTQ01000001.1"/>
</dbReference>
<gene>
    <name evidence="7" type="ORF">BFW38_17185</name>
</gene>